<evidence type="ECO:0000313" key="2">
    <source>
        <dbReference type="EMBL" id="KCZ80177.1"/>
    </source>
</evidence>
<dbReference type="VEuPathDB" id="MicrosporidiaDB:H312_02423"/>
<organism evidence="2 3">
    <name type="scientific">Anncaliia algerae PRA339</name>
    <dbReference type="NCBI Taxonomy" id="1288291"/>
    <lineage>
        <taxon>Eukaryota</taxon>
        <taxon>Fungi</taxon>
        <taxon>Fungi incertae sedis</taxon>
        <taxon>Microsporidia</taxon>
        <taxon>Tubulinosematoidea</taxon>
        <taxon>Tubulinosematidae</taxon>
        <taxon>Anncaliia</taxon>
    </lineage>
</organism>
<keyword evidence="1" id="KW-1133">Transmembrane helix</keyword>
<sequence length="217" mass="24649">MRKIILFAYIIFVVFLIIAVVFVIRNIKRGGSGSNAISNNNSSSSQEILTSSKNVSGVSSKVKISDGKPAGIENFTLNCFLSTALQALNIDDLYSYLNSESFNEKSLSKILYNLLTKIRKHKGVVSIEDEYESYIKRLRNKEIKLHGQNDASEVIRNTINVLFQEEVTSKFKHKFKNVDLNNLNYKTHTFLYENSKIYQLFALVGYLESEDKVVADL</sequence>
<proteinExistence type="predicted"/>
<reference evidence="2 3" key="2">
    <citation type="submission" date="2014-03" db="EMBL/GenBank/DDBJ databases">
        <title>The Genome Sequence of Anncaliia algerae insect isolate PRA339.</title>
        <authorList>
            <consortium name="The Broad Institute Genome Sequencing Platform"/>
            <consortium name="The Broad Institute Genome Sequencing Center for Infectious Disease"/>
            <person name="Cuomo C."/>
            <person name="Becnel J."/>
            <person name="Sanscrainte N."/>
            <person name="Walker B."/>
            <person name="Young S.K."/>
            <person name="Zeng Q."/>
            <person name="Gargeya S."/>
            <person name="Fitzgerald M."/>
            <person name="Haas B."/>
            <person name="Abouelleil A."/>
            <person name="Alvarado L."/>
            <person name="Arachchi H.M."/>
            <person name="Berlin A.M."/>
            <person name="Chapman S.B."/>
            <person name="Dewar J."/>
            <person name="Goldberg J."/>
            <person name="Griggs A."/>
            <person name="Gujja S."/>
            <person name="Hansen M."/>
            <person name="Howarth C."/>
            <person name="Imamovic A."/>
            <person name="Larimer J."/>
            <person name="McCowan C."/>
            <person name="Murphy C."/>
            <person name="Neiman D."/>
            <person name="Pearson M."/>
            <person name="Priest M."/>
            <person name="Roberts A."/>
            <person name="Saif S."/>
            <person name="Shea T."/>
            <person name="Sisk P."/>
            <person name="Sykes S."/>
            <person name="Wortman J."/>
            <person name="Nusbaum C."/>
            <person name="Birren B."/>
        </authorList>
    </citation>
    <scope>NUCLEOTIDE SEQUENCE [LARGE SCALE GENOMIC DNA]</scope>
    <source>
        <strain evidence="2 3">PRA339</strain>
    </source>
</reference>
<dbReference type="Gene3D" id="3.90.70.10">
    <property type="entry name" value="Cysteine proteinases"/>
    <property type="match status" value="1"/>
</dbReference>
<dbReference type="SUPFAM" id="SSF54001">
    <property type="entry name" value="Cysteine proteinases"/>
    <property type="match status" value="1"/>
</dbReference>
<dbReference type="AlphaFoldDB" id="A0A059EZ91"/>
<keyword evidence="1" id="KW-0812">Transmembrane</keyword>
<name>A0A059EZ91_9MICR</name>
<keyword evidence="3" id="KW-1185">Reference proteome</keyword>
<protein>
    <recommendedName>
        <fullName evidence="4">USP domain-containing protein</fullName>
    </recommendedName>
</protein>
<feature type="transmembrane region" description="Helical" evidence="1">
    <location>
        <begin position="6"/>
        <end position="24"/>
    </location>
</feature>
<dbReference type="OrthoDB" id="10370672at2759"/>
<evidence type="ECO:0000256" key="1">
    <source>
        <dbReference type="SAM" id="Phobius"/>
    </source>
</evidence>
<dbReference type="Proteomes" id="UP000030655">
    <property type="component" value="Unassembled WGS sequence"/>
</dbReference>
<feature type="non-terminal residue" evidence="2">
    <location>
        <position position="217"/>
    </location>
</feature>
<gene>
    <name evidence="2" type="ORF">H312_02423</name>
</gene>
<reference evidence="3" key="1">
    <citation type="submission" date="2013-02" db="EMBL/GenBank/DDBJ databases">
        <authorList>
            <consortium name="The Broad Institute Genome Sequencing Platform"/>
            <person name="Cuomo C."/>
            <person name="Becnel J."/>
            <person name="Sanscrainte N."/>
            <person name="Walker B."/>
            <person name="Young S.K."/>
            <person name="Zeng Q."/>
            <person name="Gargeya S."/>
            <person name="Fitzgerald M."/>
            <person name="Haas B."/>
            <person name="Abouelleil A."/>
            <person name="Alvarado L."/>
            <person name="Arachchi H.M."/>
            <person name="Berlin A.M."/>
            <person name="Chapman S.B."/>
            <person name="Dewar J."/>
            <person name="Goldberg J."/>
            <person name="Griggs A."/>
            <person name="Gujja S."/>
            <person name="Hansen M."/>
            <person name="Howarth C."/>
            <person name="Imamovic A."/>
            <person name="Larimer J."/>
            <person name="McCowan C."/>
            <person name="Murphy C."/>
            <person name="Neiman D."/>
            <person name="Pearson M."/>
            <person name="Priest M."/>
            <person name="Roberts A."/>
            <person name="Saif S."/>
            <person name="Shea T."/>
            <person name="Sisk P."/>
            <person name="Sykes S."/>
            <person name="Wortman J."/>
            <person name="Nusbaum C."/>
            <person name="Birren B."/>
        </authorList>
    </citation>
    <scope>NUCLEOTIDE SEQUENCE [LARGE SCALE GENOMIC DNA]</scope>
    <source>
        <strain evidence="3">PRA339</strain>
    </source>
</reference>
<dbReference type="HOGENOM" id="CLU_1274903_0_0_1"/>
<accession>A0A059EZ91</accession>
<evidence type="ECO:0008006" key="4">
    <source>
        <dbReference type="Google" id="ProtNLM"/>
    </source>
</evidence>
<dbReference type="InterPro" id="IPR038765">
    <property type="entry name" value="Papain-like_cys_pep_sf"/>
</dbReference>
<evidence type="ECO:0000313" key="3">
    <source>
        <dbReference type="Proteomes" id="UP000030655"/>
    </source>
</evidence>
<keyword evidence="1" id="KW-0472">Membrane</keyword>
<dbReference type="EMBL" id="KK365198">
    <property type="protein sequence ID" value="KCZ80177.1"/>
    <property type="molecule type" value="Genomic_DNA"/>
</dbReference>